<protein>
    <submittedName>
        <fullName evidence="10">Glycine betaine/proline transport system permease protein</fullName>
    </submittedName>
</protein>
<keyword evidence="3" id="KW-1003">Cell membrane</keyword>
<feature type="transmembrane region" description="Helical" evidence="7">
    <location>
        <begin position="500"/>
        <end position="521"/>
    </location>
</feature>
<dbReference type="RefSeq" id="WP_090969117.1">
    <property type="nucleotide sequence ID" value="NZ_FNRT01000002.1"/>
</dbReference>
<feature type="transmembrane region" description="Helical" evidence="7">
    <location>
        <begin position="223"/>
        <end position="250"/>
    </location>
</feature>
<feature type="region of interest" description="Disordered" evidence="8">
    <location>
        <begin position="1"/>
        <end position="37"/>
    </location>
</feature>
<comment type="similarity">
    <text evidence="7">Belongs to the binding-protein-dependent transport system permease family.</text>
</comment>
<dbReference type="Proteomes" id="UP000198742">
    <property type="component" value="Unassembled WGS sequence"/>
</dbReference>
<dbReference type="Gene3D" id="1.10.3720.10">
    <property type="entry name" value="MetI-like"/>
    <property type="match status" value="2"/>
</dbReference>
<feature type="domain" description="ABC transmembrane type-1" evidence="9">
    <location>
        <begin position="176"/>
        <end position="355"/>
    </location>
</feature>
<dbReference type="GO" id="GO:0015871">
    <property type="term" value="P:choline transport"/>
    <property type="evidence" value="ECO:0007669"/>
    <property type="project" value="TreeGrafter"/>
</dbReference>
<feature type="transmembrane region" description="Helical" evidence="7">
    <location>
        <begin position="541"/>
        <end position="568"/>
    </location>
</feature>
<accession>A0A1H4S0R1</accession>
<dbReference type="EMBL" id="FNRT01000002">
    <property type="protein sequence ID" value="SEC37682.1"/>
    <property type="molecule type" value="Genomic_DNA"/>
</dbReference>
<evidence type="ECO:0000256" key="5">
    <source>
        <dbReference type="ARBA" id="ARBA00022989"/>
    </source>
</evidence>
<evidence type="ECO:0000259" key="9">
    <source>
        <dbReference type="PROSITE" id="PS50928"/>
    </source>
</evidence>
<dbReference type="STRING" id="402596.SAMN04489844_2181"/>
<evidence type="ECO:0000256" key="7">
    <source>
        <dbReference type="RuleBase" id="RU363032"/>
    </source>
</evidence>
<dbReference type="InterPro" id="IPR000515">
    <property type="entry name" value="MetI-like"/>
</dbReference>
<evidence type="ECO:0000256" key="8">
    <source>
        <dbReference type="SAM" id="MobiDB-lite"/>
    </source>
</evidence>
<dbReference type="PROSITE" id="PS50928">
    <property type="entry name" value="ABC_TM1"/>
    <property type="match status" value="2"/>
</dbReference>
<proteinExistence type="inferred from homology"/>
<name>A0A1H4S0R1_9ACTN</name>
<dbReference type="AlphaFoldDB" id="A0A1H4S0R1"/>
<organism evidence="10 11">
    <name type="scientific">Nocardioides exalbidus</name>
    <dbReference type="NCBI Taxonomy" id="402596"/>
    <lineage>
        <taxon>Bacteria</taxon>
        <taxon>Bacillati</taxon>
        <taxon>Actinomycetota</taxon>
        <taxon>Actinomycetes</taxon>
        <taxon>Propionibacteriales</taxon>
        <taxon>Nocardioidaceae</taxon>
        <taxon>Nocardioides</taxon>
    </lineage>
</organism>
<sequence length="703" mass="74806">MSQPTTAGSGIAARGIVETEKLNHPKDKRPVEPGAAPPVVEDSGISRWIPALGVILLWIVVWSFTKGTNTLALPGREHTDLHQTFTDFNNTLLASRDTNPVMQSTNSISELLRNFFDWAQRMLVRPNLPRPVPEIGWLGIVALATWVGYAIASWRIALLVLASFLSFGVFGFWQDSLDLLIVTGMAVVITILVGLPLAVLAGTNVRANRVITVVLDFMQTMPTFVYLVPVVLFFGIGVGGAVVSTLIYAVPPIVRIAGFGIREVSTTTIEATDSAGQTYWQRLLKVQLPMARKTIIVGLNQTILAALSMATIASYINGPGLGKPVLNALVANDFGGSFVPGVLIVVMAVMLDRTTTAASERSERVARGGGGNVRLRRILLAVTGVAALVCVYLSRLELSLAQFPTSTLGSTVSDGADDVMGSIVDLIGGVTESFRNAISYGFLNPLQSLLAESPWWLSGLGILGLALVFGGVRALITTVVCLAGIWYLDLWHDAMLTLTMVLVGTVLVMVLALVFGVWMARNRWIDLGIRPLLDAGQTIPPFVYLIPVLALFGSSRFTAIVAGVVYAAPAAIKLVADGVKGVSPTTIEAGRSTGQTTWQEITKVQLPMAKGSLVLATNQGLLYVLAMVVIGGLVGAQALGYDVVLGISRSEEWGKGAAGGLTIVLLGVMLDRITRAAAEVRRDDGPGTRRAFNVRLPIGPPGR</sequence>
<dbReference type="PANTHER" id="PTHR47737:SF1">
    <property type="entry name" value="GLYCINE BETAINE_PROLINE BETAINE TRANSPORT SYSTEM PERMEASE PROTEIN PROW"/>
    <property type="match status" value="1"/>
</dbReference>
<keyword evidence="4 7" id="KW-0812">Transmembrane</keyword>
<evidence type="ECO:0000313" key="11">
    <source>
        <dbReference type="Proteomes" id="UP000198742"/>
    </source>
</evidence>
<feature type="transmembrane region" description="Helical" evidence="7">
    <location>
        <begin position="131"/>
        <end position="150"/>
    </location>
</feature>
<feature type="transmembrane region" description="Helical" evidence="7">
    <location>
        <begin position="375"/>
        <end position="394"/>
    </location>
</feature>
<evidence type="ECO:0000256" key="4">
    <source>
        <dbReference type="ARBA" id="ARBA00022692"/>
    </source>
</evidence>
<dbReference type="InterPro" id="IPR035906">
    <property type="entry name" value="MetI-like_sf"/>
</dbReference>
<feature type="transmembrane region" description="Helical" evidence="7">
    <location>
        <begin position="45"/>
        <end position="64"/>
    </location>
</feature>
<feature type="compositionally biased region" description="Basic and acidic residues" evidence="8">
    <location>
        <begin position="17"/>
        <end position="31"/>
    </location>
</feature>
<keyword evidence="6 7" id="KW-0472">Membrane</keyword>
<dbReference type="GO" id="GO:0005275">
    <property type="term" value="F:amine transmembrane transporter activity"/>
    <property type="evidence" value="ECO:0007669"/>
    <property type="project" value="TreeGrafter"/>
</dbReference>
<dbReference type="SUPFAM" id="SSF161098">
    <property type="entry name" value="MetI-like"/>
    <property type="match status" value="2"/>
</dbReference>
<feature type="transmembrane region" description="Helical" evidence="7">
    <location>
        <begin position="620"/>
        <end position="641"/>
    </location>
</feature>
<feature type="transmembrane region" description="Helical" evidence="7">
    <location>
        <begin position="180"/>
        <end position="203"/>
    </location>
</feature>
<feature type="transmembrane region" description="Helical" evidence="7">
    <location>
        <begin position="336"/>
        <end position="354"/>
    </location>
</feature>
<comment type="subcellular location">
    <subcellularLocation>
        <location evidence="7">Cell membrane</location>
        <topology evidence="7">Multi-pass membrane protein</topology>
    </subcellularLocation>
    <subcellularLocation>
        <location evidence="1">Membrane</location>
        <topology evidence="1">Multi-pass membrane protein</topology>
    </subcellularLocation>
</comment>
<reference evidence="11" key="1">
    <citation type="submission" date="2016-10" db="EMBL/GenBank/DDBJ databases">
        <authorList>
            <person name="Varghese N."/>
            <person name="Submissions S."/>
        </authorList>
    </citation>
    <scope>NUCLEOTIDE SEQUENCE [LARGE SCALE GENOMIC DNA]</scope>
    <source>
        <strain evidence="11">DSM 22017</strain>
    </source>
</reference>
<dbReference type="Pfam" id="PF00528">
    <property type="entry name" value="BPD_transp_1"/>
    <property type="match status" value="2"/>
</dbReference>
<dbReference type="GO" id="GO:0015226">
    <property type="term" value="F:carnitine transmembrane transporter activity"/>
    <property type="evidence" value="ECO:0007669"/>
    <property type="project" value="TreeGrafter"/>
</dbReference>
<keyword evidence="11" id="KW-1185">Reference proteome</keyword>
<evidence type="ECO:0000256" key="6">
    <source>
        <dbReference type="ARBA" id="ARBA00023136"/>
    </source>
</evidence>
<dbReference type="PANTHER" id="PTHR47737">
    <property type="entry name" value="GLYCINE BETAINE/PROLINE BETAINE TRANSPORT SYSTEM PERMEASE PROTEIN PROW"/>
    <property type="match status" value="1"/>
</dbReference>
<gene>
    <name evidence="10" type="ORF">SAMN04489844_2181</name>
</gene>
<feature type="transmembrane region" description="Helical" evidence="7">
    <location>
        <begin position="156"/>
        <end position="173"/>
    </location>
</feature>
<evidence type="ECO:0000256" key="2">
    <source>
        <dbReference type="ARBA" id="ARBA00022448"/>
    </source>
</evidence>
<feature type="domain" description="ABC transmembrane type-1" evidence="9">
    <location>
        <begin position="494"/>
        <end position="674"/>
    </location>
</feature>
<evidence type="ECO:0000313" key="10">
    <source>
        <dbReference type="EMBL" id="SEC37682.1"/>
    </source>
</evidence>
<dbReference type="OrthoDB" id="9815258at2"/>
<keyword evidence="5 7" id="KW-1133">Transmembrane helix</keyword>
<feature type="transmembrane region" description="Helical" evidence="7">
    <location>
        <begin position="455"/>
        <end position="488"/>
    </location>
</feature>
<evidence type="ECO:0000256" key="1">
    <source>
        <dbReference type="ARBA" id="ARBA00004141"/>
    </source>
</evidence>
<dbReference type="CDD" id="cd06261">
    <property type="entry name" value="TM_PBP2"/>
    <property type="match status" value="2"/>
</dbReference>
<evidence type="ECO:0000256" key="3">
    <source>
        <dbReference type="ARBA" id="ARBA00022475"/>
    </source>
</evidence>
<keyword evidence="2 7" id="KW-0813">Transport</keyword>
<feature type="transmembrane region" description="Helical" evidence="7">
    <location>
        <begin position="295"/>
        <end position="316"/>
    </location>
</feature>
<dbReference type="GO" id="GO:0031460">
    <property type="term" value="P:glycine betaine transport"/>
    <property type="evidence" value="ECO:0007669"/>
    <property type="project" value="TreeGrafter"/>
</dbReference>
<feature type="transmembrane region" description="Helical" evidence="7">
    <location>
        <begin position="653"/>
        <end position="673"/>
    </location>
</feature>
<dbReference type="GO" id="GO:0043190">
    <property type="term" value="C:ATP-binding cassette (ABC) transporter complex"/>
    <property type="evidence" value="ECO:0007669"/>
    <property type="project" value="TreeGrafter"/>
</dbReference>